<dbReference type="RefSeq" id="XP_054836363.1">
    <property type="nucleotide sequence ID" value="XM_054980388.1"/>
</dbReference>
<evidence type="ECO:0000313" key="2">
    <source>
        <dbReference type="RefSeq" id="XP_054836363.1"/>
    </source>
</evidence>
<keyword evidence="1" id="KW-1185">Reference proteome</keyword>
<sequence>MHLVKELSKAKPPPEDAKELLIILIASIFALPPTDALQCQNGETVDVEALYSQNMEALEAMLRSLLIERPYSTELLVLLDVSNCTCIGPKDSLLMQAKNPRTFLFSFPEGRAGETYA</sequence>
<reference evidence="2" key="1">
    <citation type="submission" date="2025-08" db="UniProtKB">
        <authorList>
            <consortium name="RefSeq"/>
        </authorList>
    </citation>
    <scope>IDENTIFICATION</scope>
    <source>
        <tissue evidence="2">Blood</tissue>
    </source>
</reference>
<organism evidence="1 2">
    <name type="scientific">Eublepharis macularius</name>
    <name type="common">Leopard gecko</name>
    <name type="synonym">Cyrtodactylus macularius</name>
    <dbReference type="NCBI Taxonomy" id="481883"/>
    <lineage>
        <taxon>Eukaryota</taxon>
        <taxon>Metazoa</taxon>
        <taxon>Chordata</taxon>
        <taxon>Craniata</taxon>
        <taxon>Vertebrata</taxon>
        <taxon>Euteleostomi</taxon>
        <taxon>Lepidosauria</taxon>
        <taxon>Squamata</taxon>
        <taxon>Bifurcata</taxon>
        <taxon>Gekkota</taxon>
        <taxon>Eublepharidae</taxon>
        <taxon>Eublepharinae</taxon>
        <taxon>Eublepharis</taxon>
    </lineage>
</organism>
<protein>
    <submittedName>
        <fullName evidence="2">Maestro heat-like repeat-containing protein family member 7</fullName>
    </submittedName>
</protein>
<dbReference type="Proteomes" id="UP001190640">
    <property type="component" value="Chromosome 5"/>
</dbReference>
<gene>
    <name evidence="2" type="primary">LOC129330358</name>
</gene>
<proteinExistence type="predicted"/>
<dbReference type="AlphaFoldDB" id="A0AA97JDZ1"/>
<evidence type="ECO:0000313" key="1">
    <source>
        <dbReference type="Proteomes" id="UP001190640"/>
    </source>
</evidence>
<name>A0AA97JDZ1_EUBMA</name>
<dbReference type="KEGG" id="emc:129330358"/>
<dbReference type="GeneID" id="129330358"/>
<accession>A0AA97JDZ1</accession>